<dbReference type="CDD" id="cd02213">
    <property type="entry name" value="cupin_PMI_typeII_C"/>
    <property type="match status" value="1"/>
</dbReference>
<comment type="caution">
    <text evidence="3">The sequence shown here is derived from an EMBL/GenBank/DDBJ whole genome shotgun (WGS) entry which is preliminary data.</text>
</comment>
<dbReference type="Pfam" id="PF01050">
    <property type="entry name" value="MannoseP_isomer"/>
    <property type="match status" value="1"/>
</dbReference>
<dbReference type="InterPro" id="IPR051161">
    <property type="entry name" value="Mannose-6P_isomerase_type2"/>
</dbReference>
<sequence length="450" mass="49376">MATVVLLSGGSGTRLWPLSNEARSKQFLKVLRDKEGNSQSMVQRVVSQIRAATPKTEILVATSASQVSSIQAQVEGQYGIAVEPSRRDTAPAIMLAGSFLHSVRGLSDDEPVVVMPIDSYVEDSYFELVDTLVDAVRKNVSDIVLLGVKPTRPSESYGYIVPDPRSFAEAGAAMRVASFKEKPSREDAERLISEGALWNCGVFAFRLGYIRAITARYTEATSYDDLAASYGDLPKRSFDYEVVEQADSVSVVSYDGMWKDLGTWNTLAEEMRDSQAGRVVSNDIPNTHVINELNIPLVALGIENAVIVATPDGILVSDKAASASMKPYVEHAAEGRAMYEARNWGDYRVLDHAVYGSGARSLTKYLRISAGSQISYQRHRLREEIWTVVDGTGEVVVEGDVRPVRQGDAVSIPRGSLHGIRALSDLHIIEVQIGSSLTEDDIERFGFYWD</sequence>
<feature type="domain" description="Nucleotidyl transferase" evidence="1">
    <location>
        <begin position="5"/>
        <end position="273"/>
    </location>
</feature>
<evidence type="ECO:0000313" key="4">
    <source>
        <dbReference type="Proteomes" id="UP001487305"/>
    </source>
</evidence>
<evidence type="ECO:0000259" key="1">
    <source>
        <dbReference type="Pfam" id="PF00483"/>
    </source>
</evidence>
<dbReference type="PANTHER" id="PTHR46390">
    <property type="entry name" value="MANNOSE-1-PHOSPHATE GUANYLYLTRANSFERASE"/>
    <property type="match status" value="1"/>
</dbReference>
<dbReference type="InterPro" id="IPR011051">
    <property type="entry name" value="RmlC_Cupin_sf"/>
</dbReference>
<feature type="domain" description="Mannose-6-phosphate isomerase type II C-terminal" evidence="2">
    <location>
        <begin position="342"/>
        <end position="445"/>
    </location>
</feature>
<dbReference type="Gene3D" id="2.60.120.10">
    <property type="entry name" value="Jelly Rolls"/>
    <property type="match status" value="1"/>
</dbReference>
<dbReference type="EMBL" id="JBBNOP010000005">
    <property type="protein sequence ID" value="MEQ3362761.1"/>
    <property type="molecule type" value="Genomic_DNA"/>
</dbReference>
<reference evidence="3 4" key="1">
    <citation type="submission" date="2024-04" db="EMBL/GenBank/DDBJ databases">
        <title>Human intestinal bacterial collection.</title>
        <authorList>
            <person name="Pauvert C."/>
            <person name="Hitch T.C.A."/>
            <person name="Clavel T."/>
        </authorList>
    </citation>
    <scope>NUCLEOTIDE SEQUENCE [LARGE SCALE GENOMIC DNA]</scope>
    <source>
        <strain evidence="3 4">CLA-KB-H42</strain>
    </source>
</reference>
<evidence type="ECO:0000259" key="2">
    <source>
        <dbReference type="Pfam" id="PF01050"/>
    </source>
</evidence>
<name>A0ABV1JCF4_9ACTN</name>
<dbReference type="SUPFAM" id="SSF51182">
    <property type="entry name" value="RmlC-like cupins"/>
    <property type="match status" value="1"/>
</dbReference>
<dbReference type="PANTHER" id="PTHR46390:SF1">
    <property type="entry name" value="MANNOSE-1-PHOSPHATE GUANYLYLTRANSFERASE"/>
    <property type="match status" value="1"/>
</dbReference>
<accession>A0ABV1JCF4</accession>
<dbReference type="RefSeq" id="WP_102375009.1">
    <property type="nucleotide sequence ID" value="NZ_JBBNOP010000005.1"/>
</dbReference>
<dbReference type="Pfam" id="PF00483">
    <property type="entry name" value="NTP_transferase"/>
    <property type="match status" value="1"/>
</dbReference>
<organism evidence="3 4">
    <name type="scientific">Raoultibacter massiliensis</name>
    <dbReference type="NCBI Taxonomy" id="1852371"/>
    <lineage>
        <taxon>Bacteria</taxon>
        <taxon>Bacillati</taxon>
        <taxon>Actinomycetota</taxon>
        <taxon>Coriobacteriia</taxon>
        <taxon>Eggerthellales</taxon>
        <taxon>Eggerthellaceae</taxon>
        <taxon>Raoultibacter</taxon>
    </lineage>
</organism>
<keyword evidence="4" id="KW-1185">Reference proteome</keyword>
<proteinExistence type="predicted"/>
<protein>
    <submittedName>
        <fullName evidence="3">Sugar phosphate nucleotidyltransferase</fullName>
    </submittedName>
</protein>
<dbReference type="SUPFAM" id="SSF53448">
    <property type="entry name" value="Nucleotide-diphospho-sugar transferases"/>
    <property type="match status" value="1"/>
</dbReference>
<evidence type="ECO:0000313" key="3">
    <source>
        <dbReference type="EMBL" id="MEQ3362761.1"/>
    </source>
</evidence>
<dbReference type="InterPro" id="IPR005835">
    <property type="entry name" value="NTP_transferase_dom"/>
</dbReference>
<dbReference type="Proteomes" id="UP001487305">
    <property type="component" value="Unassembled WGS sequence"/>
</dbReference>
<dbReference type="InterPro" id="IPR014710">
    <property type="entry name" value="RmlC-like_jellyroll"/>
</dbReference>
<dbReference type="Gene3D" id="3.90.550.10">
    <property type="entry name" value="Spore Coat Polysaccharide Biosynthesis Protein SpsA, Chain A"/>
    <property type="match status" value="1"/>
</dbReference>
<dbReference type="InterPro" id="IPR001538">
    <property type="entry name" value="Man6P_isomerase-2_C"/>
</dbReference>
<dbReference type="InterPro" id="IPR029044">
    <property type="entry name" value="Nucleotide-diphossugar_trans"/>
</dbReference>
<gene>
    <name evidence="3" type="ORF">AAA083_07210</name>
</gene>